<accession>U9TNX2</accession>
<dbReference type="HOGENOM" id="CLU_2832473_0_0_1"/>
<dbReference type="AlphaFoldDB" id="U9TNX2"/>
<organism evidence="1">
    <name type="scientific">Rhizophagus irregularis (strain DAOM 181602 / DAOM 197198 / MUCL 43194)</name>
    <name type="common">Arbuscular mycorrhizal fungus</name>
    <name type="synonym">Glomus intraradices</name>
    <dbReference type="NCBI Taxonomy" id="747089"/>
    <lineage>
        <taxon>Eukaryota</taxon>
        <taxon>Fungi</taxon>
        <taxon>Fungi incertae sedis</taxon>
        <taxon>Mucoromycota</taxon>
        <taxon>Glomeromycotina</taxon>
        <taxon>Glomeromycetes</taxon>
        <taxon>Glomerales</taxon>
        <taxon>Glomeraceae</taxon>
        <taxon>Rhizophagus</taxon>
    </lineage>
</organism>
<proteinExistence type="predicted"/>
<sequence>MGLCDEWRYASSFQKFLFDRIHKRRIRRRLRIRLNPITRQIRQLPIQNIYNVYSFENQLFNGTNFP</sequence>
<protein>
    <submittedName>
        <fullName evidence="1">Uncharacterized protein</fullName>
    </submittedName>
</protein>
<gene>
    <name evidence="1" type="ORF">GLOINDRAFT_32234</name>
</gene>
<dbReference type="EMBL" id="KI289703">
    <property type="protein sequence ID" value="ESA07983.1"/>
    <property type="molecule type" value="Genomic_DNA"/>
</dbReference>
<evidence type="ECO:0000313" key="1">
    <source>
        <dbReference type="EMBL" id="ESA07983.1"/>
    </source>
</evidence>
<reference evidence="1" key="1">
    <citation type="submission" date="2013-07" db="EMBL/GenBank/DDBJ databases">
        <title>The genome of an arbuscular mycorrhizal fungus provides insights into the evolution of the oldest plant symbiosis.</title>
        <authorList>
            <consortium name="DOE Joint Genome Institute"/>
            <person name="Tisserant E."/>
            <person name="Malbreil M."/>
            <person name="Kuo A."/>
            <person name="Kohler A."/>
            <person name="Symeonidi A."/>
            <person name="Balestrini R."/>
            <person name="Charron P."/>
            <person name="Duensing N."/>
            <person name="Frei-dit-Frey N."/>
            <person name="Gianinazzi-Pearson V."/>
            <person name="Gilbert B."/>
            <person name="Handa Y."/>
            <person name="Hijri M."/>
            <person name="Kaul R."/>
            <person name="Kawaguchi M."/>
            <person name="Krajinski F."/>
            <person name="Lammers P."/>
            <person name="Lapierre D."/>
            <person name="Masclaux F.G."/>
            <person name="Murat C."/>
            <person name="Morin E."/>
            <person name="Ndikumana S."/>
            <person name="Pagni M."/>
            <person name="Petitpierre D."/>
            <person name="Requena N."/>
            <person name="Rosikiewicz P."/>
            <person name="Riley R."/>
            <person name="Saito K."/>
            <person name="San Clemente H."/>
            <person name="Shapiro H."/>
            <person name="van Tuinen D."/>
            <person name="Becard G."/>
            <person name="Bonfante P."/>
            <person name="Paszkowski U."/>
            <person name="Shachar-Hill Y."/>
            <person name="Young J.P."/>
            <person name="Sanders I.R."/>
            <person name="Henrissat B."/>
            <person name="Rensing S.A."/>
            <person name="Grigoriev I.V."/>
            <person name="Corradi N."/>
            <person name="Roux C."/>
            <person name="Martin F."/>
        </authorList>
    </citation>
    <scope>NUCLEOTIDE SEQUENCE</scope>
    <source>
        <strain evidence="1">DAOM 197198</strain>
    </source>
</reference>
<name>U9TNX2_RHIID</name>